<evidence type="ECO:0000259" key="3">
    <source>
        <dbReference type="Pfam" id="PF00144"/>
    </source>
</evidence>
<dbReference type="SUPFAM" id="SSF56601">
    <property type="entry name" value="beta-lactamase/transpeptidase-like"/>
    <property type="match status" value="1"/>
</dbReference>
<feature type="domain" description="Beta-lactamase-related" evidence="3">
    <location>
        <begin position="1"/>
        <end position="310"/>
    </location>
</feature>
<evidence type="ECO:0000313" key="4">
    <source>
        <dbReference type="EMBL" id="KAK5535951.1"/>
    </source>
</evidence>
<dbReference type="InterPro" id="IPR050789">
    <property type="entry name" value="Diverse_Enzym_Activities"/>
</dbReference>
<gene>
    <name evidence="4" type="ORF">LTR25_005853</name>
</gene>
<accession>A0AAV9Q527</accession>
<dbReference type="Gene3D" id="3.40.710.10">
    <property type="entry name" value="DD-peptidase/beta-lactamase superfamily"/>
    <property type="match status" value="1"/>
</dbReference>
<comment type="caution">
    <text evidence="4">The sequence shown here is derived from an EMBL/GenBank/DDBJ whole genome shotgun (WGS) entry which is preliminary data.</text>
</comment>
<dbReference type="PANTHER" id="PTHR43283">
    <property type="entry name" value="BETA-LACTAMASE-RELATED"/>
    <property type="match status" value="1"/>
</dbReference>
<dbReference type="GO" id="GO:0016787">
    <property type="term" value="F:hydrolase activity"/>
    <property type="evidence" value="ECO:0007669"/>
    <property type="project" value="UniProtKB-KW"/>
</dbReference>
<comment type="similarity">
    <text evidence="1">Belongs to the class-A beta-lactamase family.</text>
</comment>
<dbReference type="Proteomes" id="UP001345827">
    <property type="component" value="Unassembled WGS sequence"/>
</dbReference>
<dbReference type="InterPro" id="IPR001466">
    <property type="entry name" value="Beta-lactam-related"/>
</dbReference>
<sequence length="333" mass="36594">MQCVERGLLSLDDPVTKVLPELNARRVLSGYDNEGKPILRDATKAITLRQLLTHSSGMAYPGLSPRMTKYMASIGEWPPTAGPGTKKSIVDDYAGLPLLYEPGDGWDYSPAIDWAGKMVERVNPESSTLGEYMRENIFEPLGMALTTFRPSRNPAVQERLVGPVFRAGEKLCSTPPPGFLWNDEAAVDDFGGAGLHSCAEDYIKILTSLLLDDGKLLKSETVEELFRPQLPDPRYMQTVMDTPEEAAFLAPSFGTSVKWNHALGGAVAVDGVPGRADAAMMYWAGMPNSYWWIDRARGVCGVFADQIFPPADPPTQKLFAQFQRDIYKIVGDA</sequence>
<evidence type="ECO:0000256" key="1">
    <source>
        <dbReference type="ARBA" id="ARBA00009009"/>
    </source>
</evidence>
<dbReference type="AlphaFoldDB" id="A0AAV9Q527"/>
<organism evidence="4 5">
    <name type="scientific">Vermiconidia calcicola</name>
    <dbReference type="NCBI Taxonomy" id="1690605"/>
    <lineage>
        <taxon>Eukaryota</taxon>
        <taxon>Fungi</taxon>
        <taxon>Dikarya</taxon>
        <taxon>Ascomycota</taxon>
        <taxon>Pezizomycotina</taxon>
        <taxon>Dothideomycetes</taxon>
        <taxon>Dothideomycetidae</taxon>
        <taxon>Mycosphaerellales</taxon>
        <taxon>Extremaceae</taxon>
        <taxon>Vermiconidia</taxon>
    </lineage>
</organism>
<keyword evidence="5" id="KW-1185">Reference proteome</keyword>
<dbReference type="EMBL" id="JAXLQG010000009">
    <property type="protein sequence ID" value="KAK5535951.1"/>
    <property type="molecule type" value="Genomic_DNA"/>
</dbReference>
<evidence type="ECO:0000256" key="2">
    <source>
        <dbReference type="ARBA" id="ARBA00022801"/>
    </source>
</evidence>
<reference evidence="4 5" key="1">
    <citation type="submission" date="2023-06" db="EMBL/GenBank/DDBJ databases">
        <title>Black Yeasts Isolated from many extreme environments.</title>
        <authorList>
            <person name="Coleine C."/>
            <person name="Stajich J.E."/>
            <person name="Selbmann L."/>
        </authorList>
    </citation>
    <scope>NUCLEOTIDE SEQUENCE [LARGE SCALE GENOMIC DNA]</scope>
    <source>
        <strain evidence="4 5">CCFEE 5887</strain>
    </source>
</reference>
<protein>
    <recommendedName>
        <fullName evidence="3">Beta-lactamase-related domain-containing protein</fullName>
    </recommendedName>
</protein>
<dbReference type="PANTHER" id="PTHR43283:SF17">
    <property type="entry name" value="(LOVD), PUTATIVE (AFU_ORTHOLOGUE AFUA_5G00920)-RELATED"/>
    <property type="match status" value="1"/>
</dbReference>
<dbReference type="InterPro" id="IPR012338">
    <property type="entry name" value="Beta-lactam/transpept-like"/>
</dbReference>
<evidence type="ECO:0000313" key="5">
    <source>
        <dbReference type="Proteomes" id="UP001345827"/>
    </source>
</evidence>
<proteinExistence type="inferred from homology"/>
<keyword evidence="2" id="KW-0378">Hydrolase</keyword>
<name>A0AAV9Q527_9PEZI</name>
<dbReference type="Pfam" id="PF00144">
    <property type="entry name" value="Beta-lactamase"/>
    <property type="match status" value="1"/>
</dbReference>